<evidence type="ECO:0000313" key="3">
    <source>
        <dbReference type="Proteomes" id="UP001281447"/>
    </source>
</evidence>
<dbReference type="EMBL" id="JAWDIP010000004">
    <property type="protein sequence ID" value="MDY0396025.1"/>
    <property type="molecule type" value="Genomic_DNA"/>
</dbReference>
<dbReference type="Pfam" id="PF05975">
    <property type="entry name" value="EcsB"/>
    <property type="match status" value="1"/>
</dbReference>
<feature type="transmembrane region" description="Helical" evidence="1">
    <location>
        <begin position="46"/>
        <end position="64"/>
    </location>
</feature>
<proteinExistence type="predicted"/>
<accession>A0ABU5CAG6</accession>
<evidence type="ECO:0000313" key="2">
    <source>
        <dbReference type="EMBL" id="MDY0396025.1"/>
    </source>
</evidence>
<keyword evidence="1" id="KW-0472">Membrane</keyword>
<sequence length="141" mass="16629">MQQKSTFDYLYRITFIRSGDYFGMYVRLIIIGGLVMYYVPNFWMKVIFAILFLYMSIFQMMTLYQHHRTIVWLDIYPVETKIRQQALMKWLLQLALLQLVIFTVLLLLLKAFLAGAVVFVGGAVFVFVFIFGYVKHKISAV</sequence>
<organism evidence="2 3">
    <name type="scientific">Tigheibacillus halophilus</name>
    <dbReference type="NCBI Taxonomy" id="361280"/>
    <lineage>
        <taxon>Bacteria</taxon>
        <taxon>Bacillati</taxon>
        <taxon>Bacillota</taxon>
        <taxon>Bacilli</taxon>
        <taxon>Bacillales</taxon>
        <taxon>Bacillaceae</taxon>
        <taxon>Tigheibacillus</taxon>
    </lineage>
</organism>
<keyword evidence="1" id="KW-1133">Transmembrane helix</keyword>
<reference evidence="2 3" key="1">
    <citation type="submission" date="2023-10" db="EMBL/GenBank/DDBJ databases">
        <title>Virgibacillus halophilus 5B73C genome.</title>
        <authorList>
            <person name="Miliotis G."/>
            <person name="Sengupta P."/>
            <person name="Hameed A."/>
            <person name="Chuvochina M."/>
            <person name="Mcdonagh F."/>
            <person name="Simpson A.C."/>
            <person name="Singh N.K."/>
            <person name="Rekha P.D."/>
            <person name="Raman K."/>
            <person name="Hugenholtz P."/>
            <person name="Venkateswaran K."/>
        </authorList>
    </citation>
    <scope>NUCLEOTIDE SEQUENCE [LARGE SCALE GENOMIC DNA]</scope>
    <source>
        <strain evidence="2 3">5B73C</strain>
    </source>
</reference>
<keyword evidence="3" id="KW-1185">Reference proteome</keyword>
<evidence type="ECO:0000256" key="1">
    <source>
        <dbReference type="SAM" id="Phobius"/>
    </source>
</evidence>
<keyword evidence="1" id="KW-0812">Transmembrane</keyword>
<gene>
    <name evidence="2" type="ORF">RWE15_18690</name>
</gene>
<dbReference type="InterPro" id="IPR010288">
    <property type="entry name" value="EcsB_ABC"/>
</dbReference>
<feature type="transmembrane region" description="Helical" evidence="1">
    <location>
        <begin position="21"/>
        <end position="40"/>
    </location>
</feature>
<name>A0ABU5CAG6_9BACI</name>
<feature type="transmembrane region" description="Helical" evidence="1">
    <location>
        <begin position="90"/>
        <end position="109"/>
    </location>
</feature>
<feature type="transmembrane region" description="Helical" evidence="1">
    <location>
        <begin position="115"/>
        <end position="134"/>
    </location>
</feature>
<dbReference type="Proteomes" id="UP001281447">
    <property type="component" value="Unassembled WGS sequence"/>
</dbReference>
<protein>
    <submittedName>
        <fullName evidence="2">ABC transporter permease</fullName>
    </submittedName>
</protein>
<comment type="caution">
    <text evidence="2">The sequence shown here is derived from an EMBL/GenBank/DDBJ whole genome shotgun (WGS) entry which is preliminary data.</text>
</comment>